<organism evidence="12 13">
    <name type="scientific">Roseospira goensis</name>
    <dbReference type="NCBI Taxonomy" id="391922"/>
    <lineage>
        <taxon>Bacteria</taxon>
        <taxon>Pseudomonadati</taxon>
        <taxon>Pseudomonadota</taxon>
        <taxon>Alphaproteobacteria</taxon>
        <taxon>Rhodospirillales</taxon>
        <taxon>Rhodospirillaceae</taxon>
        <taxon>Roseospira</taxon>
    </lineage>
</organism>
<comment type="function">
    <text evidence="10">Component of the dark-operative protochlorophyllide reductase (DPOR) that uses Mg-ATP and reduced ferredoxin to reduce ring D of protochlorophyllide (Pchlide) to form chlorophyllide a (Chlide). This reaction is light-independent. The NB-protein (BchN-BchB) is the catalytic component of the complex.</text>
</comment>
<feature type="binding site" evidence="10">
    <location>
        <position position="37"/>
    </location>
    <ligand>
        <name>[4Fe-4S] cluster</name>
        <dbReference type="ChEBI" id="CHEBI:49883"/>
        <note>ligand shared with heterodimeric partner</note>
    </ligand>
</feature>
<protein>
    <recommendedName>
        <fullName evidence="10">Light-independent protochlorophyllide reductase subunit N</fullName>
        <shortName evidence="10">DPOR subunit N</shortName>
        <shortName evidence="10">LI-POR subunit N</shortName>
        <ecNumber evidence="10">1.3.7.7</ecNumber>
    </recommendedName>
</protein>
<dbReference type="InterPro" id="IPR050293">
    <property type="entry name" value="LIPOR_BchN/ChlN"/>
</dbReference>
<evidence type="ECO:0000259" key="11">
    <source>
        <dbReference type="Pfam" id="PF00148"/>
    </source>
</evidence>
<comment type="caution">
    <text evidence="12">The sequence shown here is derived from an EMBL/GenBank/DDBJ whole genome shotgun (WGS) entry which is preliminary data.</text>
</comment>
<dbReference type="PANTHER" id="PTHR39429:SF3">
    <property type="entry name" value="LIGHT-INDEPENDENT PROTOCHLOROPHYLLIDE REDUCTASE SUBUNIT N"/>
    <property type="match status" value="1"/>
</dbReference>
<keyword evidence="9 10" id="KW-0149">Chlorophyll biosynthesis</keyword>
<comment type="cofactor">
    <cofactor evidence="10">
        <name>[4Fe-4S] cluster</name>
        <dbReference type="ChEBI" id="CHEBI:49883"/>
    </cofactor>
    <text evidence="10">Binds 1 [4Fe-4S] cluster per heterodimer. The cluster is bound at the heterodimer interface by residues from both subunits.</text>
</comment>
<dbReference type="NCBIfam" id="TIGR01279">
    <property type="entry name" value="DPOR_bchN"/>
    <property type="match status" value="1"/>
</dbReference>
<reference evidence="12 13" key="1">
    <citation type="submission" date="2020-08" db="EMBL/GenBank/DDBJ databases">
        <title>Genome sequencing of Purple Non-Sulfur Bacteria from various extreme environments.</title>
        <authorList>
            <person name="Mayer M."/>
        </authorList>
    </citation>
    <scope>NUCLEOTIDE SEQUENCE [LARGE SCALE GENOMIC DNA]</scope>
    <source>
        <strain evidence="12 13">JA135</strain>
    </source>
</reference>
<dbReference type="EMBL" id="JACIGI010000001">
    <property type="protein sequence ID" value="MBB4284373.1"/>
    <property type="molecule type" value="Genomic_DNA"/>
</dbReference>
<keyword evidence="6 10" id="KW-0560">Oxidoreductase</keyword>
<proteinExistence type="inferred from homology"/>
<dbReference type="Proteomes" id="UP000555728">
    <property type="component" value="Unassembled WGS sequence"/>
</dbReference>
<dbReference type="UniPathway" id="UPA00671"/>
<dbReference type="InterPro" id="IPR005970">
    <property type="entry name" value="Protochl_reductN"/>
</dbReference>
<name>A0A7W6RW67_9PROT</name>
<dbReference type="GO" id="GO:0005524">
    <property type="term" value="F:ATP binding"/>
    <property type="evidence" value="ECO:0007669"/>
    <property type="project" value="UniProtKB-UniRule"/>
</dbReference>
<dbReference type="SUPFAM" id="SSF53807">
    <property type="entry name" value="Helical backbone' metal receptor"/>
    <property type="match status" value="1"/>
</dbReference>
<dbReference type="EC" id="1.3.7.7" evidence="10"/>
<feature type="domain" description="Nitrogenase/oxidoreductase component 1" evidence="11">
    <location>
        <begin position="37"/>
        <end position="426"/>
    </location>
</feature>
<comment type="subunit">
    <text evidence="10">Protochlorophyllide reductase is composed of three subunits; BchL, BchN and BchB. Forms a heterotetramer of two BchB and two BchN subunits.</text>
</comment>
<dbReference type="GO" id="GO:0051539">
    <property type="term" value="F:4 iron, 4 sulfur cluster binding"/>
    <property type="evidence" value="ECO:0007669"/>
    <property type="project" value="UniProtKB-UniRule"/>
</dbReference>
<keyword evidence="13" id="KW-1185">Reference proteome</keyword>
<keyword evidence="8 10" id="KW-0411">Iron-sulfur</keyword>
<evidence type="ECO:0000256" key="10">
    <source>
        <dbReference type="HAMAP-Rule" id="MF_00352"/>
    </source>
</evidence>
<feature type="binding site" evidence="10">
    <location>
        <position position="62"/>
    </location>
    <ligand>
        <name>[4Fe-4S] cluster</name>
        <dbReference type="ChEBI" id="CHEBI:49883"/>
        <note>ligand shared with heterodimeric partner</note>
    </ligand>
</feature>
<dbReference type="Pfam" id="PF00148">
    <property type="entry name" value="Oxidored_nitro"/>
    <property type="match status" value="1"/>
</dbReference>
<keyword evidence="2 10" id="KW-0602">Photosynthesis</keyword>
<evidence type="ECO:0000256" key="5">
    <source>
        <dbReference type="ARBA" id="ARBA00022840"/>
    </source>
</evidence>
<keyword evidence="4 10" id="KW-0547">Nucleotide-binding</keyword>
<dbReference type="PANTHER" id="PTHR39429">
    <property type="entry name" value="LIGHT-INDEPENDENT PROTOCHLOROPHYLLIDE REDUCTASE SUBUNIT N"/>
    <property type="match status" value="1"/>
</dbReference>
<comment type="catalytic activity">
    <reaction evidence="10">
        <text>chlorophyllide a + oxidized 2[4Fe-4S]-[ferredoxin] + 2 ADP + 2 phosphate = protochlorophyllide a + reduced 2[4Fe-4S]-[ferredoxin] + 2 ATP + 2 H2O</text>
        <dbReference type="Rhea" id="RHEA:28202"/>
        <dbReference type="Rhea" id="RHEA-COMP:10002"/>
        <dbReference type="Rhea" id="RHEA-COMP:10004"/>
        <dbReference type="ChEBI" id="CHEBI:15377"/>
        <dbReference type="ChEBI" id="CHEBI:30616"/>
        <dbReference type="ChEBI" id="CHEBI:33722"/>
        <dbReference type="ChEBI" id="CHEBI:33723"/>
        <dbReference type="ChEBI" id="CHEBI:43474"/>
        <dbReference type="ChEBI" id="CHEBI:83348"/>
        <dbReference type="ChEBI" id="CHEBI:83350"/>
        <dbReference type="ChEBI" id="CHEBI:456216"/>
        <dbReference type="EC" id="1.3.7.7"/>
    </reaction>
</comment>
<evidence type="ECO:0000256" key="6">
    <source>
        <dbReference type="ARBA" id="ARBA00023002"/>
    </source>
</evidence>
<evidence type="ECO:0000313" key="13">
    <source>
        <dbReference type="Proteomes" id="UP000555728"/>
    </source>
</evidence>
<gene>
    <name evidence="10" type="primary">bchN</name>
    <name evidence="12" type="ORF">GGD88_000079</name>
</gene>
<keyword evidence="3 10" id="KW-0479">Metal-binding</keyword>
<dbReference type="GO" id="GO:0036070">
    <property type="term" value="P:light-independent bacteriochlorophyll biosynthetic process"/>
    <property type="evidence" value="ECO:0007669"/>
    <property type="project" value="UniProtKB-UniRule"/>
</dbReference>
<sequence>MTSRAALANPACPAPDGAADGAALPVVRERGQNEVFCGLTGIIWLHRKIQDAFFLIVGSRTCAHLMQSAAGVMIFAEPRFATAILEERDLAGLADANDELDREVARLLERRPDIKLLFLVGSCPSEVIKLDLSRAAVRLSQAYAGRTRVLSYSGSGLDTTFTEGEDAALAALVPEMPAAGDAAAPELLVLGTLADVVEDQMARLFAAFGLERVRFVPPRHAGDLPAVGPNTRLLLAQPFLAETARLLERRGATRLAAPFPLGEEGTTLWLKAAADAFGVPAERFEQVTAAARARARAALEPQRAALAGKRIFFFPDSQLEPPLARFLARELGMVPVEVATPYLHRGLMAPELALLPPDTRLVEGQHLDNQLDRCRDARPDLTVCGLGLANPLEAEGLTTKWAIELVFTPIQGYEQAGDLADLFARPLRRAGLLRV</sequence>
<comment type="similarity">
    <text evidence="10">Belongs to the BchN/ChlN family.</text>
</comment>
<dbReference type="Gene3D" id="3.40.50.1980">
    <property type="entry name" value="Nitrogenase molybdenum iron protein domain"/>
    <property type="match status" value="3"/>
</dbReference>
<dbReference type="GO" id="GO:0016636">
    <property type="term" value="F:oxidoreductase activity, acting on the CH-CH group of donors, iron-sulfur protein as acceptor"/>
    <property type="evidence" value="ECO:0007669"/>
    <property type="project" value="UniProtKB-UniRule"/>
</dbReference>
<dbReference type="GO" id="GO:0046872">
    <property type="term" value="F:metal ion binding"/>
    <property type="evidence" value="ECO:0007669"/>
    <property type="project" value="UniProtKB-KW"/>
</dbReference>
<dbReference type="HAMAP" id="MF_00352">
    <property type="entry name" value="ChlN_BchN"/>
    <property type="match status" value="1"/>
</dbReference>
<evidence type="ECO:0000256" key="4">
    <source>
        <dbReference type="ARBA" id="ARBA00022741"/>
    </source>
</evidence>
<keyword evidence="5 10" id="KW-0067">ATP-binding</keyword>
<evidence type="ECO:0000256" key="9">
    <source>
        <dbReference type="ARBA" id="ARBA00023171"/>
    </source>
</evidence>
<dbReference type="PIRSF" id="PIRSF000162">
    <property type="entry name" value="P_chlorophyll_rd"/>
    <property type="match status" value="1"/>
</dbReference>
<accession>A0A7W6RW67</accession>
<feature type="binding site" evidence="10">
    <location>
        <position position="123"/>
    </location>
    <ligand>
        <name>[4Fe-4S] cluster</name>
        <dbReference type="ChEBI" id="CHEBI:49883"/>
        <note>ligand shared with heterodimeric partner</note>
    </ligand>
</feature>
<evidence type="ECO:0000313" key="12">
    <source>
        <dbReference type="EMBL" id="MBB4284373.1"/>
    </source>
</evidence>
<keyword evidence="10" id="KW-0077">Bacteriochlorophyll biosynthesis</keyword>
<evidence type="ECO:0000256" key="7">
    <source>
        <dbReference type="ARBA" id="ARBA00023004"/>
    </source>
</evidence>
<dbReference type="GO" id="GO:0019685">
    <property type="term" value="P:photosynthesis, dark reaction"/>
    <property type="evidence" value="ECO:0007669"/>
    <property type="project" value="InterPro"/>
</dbReference>
<dbReference type="AlphaFoldDB" id="A0A7W6RW67"/>
<evidence type="ECO:0000256" key="1">
    <source>
        <dbReference type="ARBA" id="ARBA00022485"/>
    </source>
</evidence>
<dbReference type="InterPro" id="IPR000510">
    <property type="entry name" value="Nase/OxRdtase_comp1"/>
</dbReference>
<keyword evidence="1 10" id="KW-0004">4Fe-4S</keyword>
<comment type="pathway">
    <text evidence="10">Porphyrin-containing compound metabolism; bacteriochlorophyll biosynthesis (light-independent).</text>
</comment>
<evidence type="ECO:0000256" key="2">
    <source>
        <dbReference type="ARBA" id="ARBA00022531"/>
    </source>
</evidence>
<dbReference type="NCBIfam" id="NF002768">
    <property type="entry name" value="PRK02842.1"/>
    <property type="match status" value="1"/>
</dbReference>
<evidence type="ECO:0000256" key="3">
    <source>
        <dbReference type="ARBA" id="ARBA00022723"/>
    </source>
</evidence>
<dbReference type="RefSeq" id="WP_184430851.1">
    <property type="nucleotide sequence ID" value="NZ_JACIGI010000001.1"/>
</dbReference>
<dbReference type="GO" id="GO:0016730">
    <property type="term" value="F:oxidoreductase activity, acting on iron-sulfur proteins as donors"/>
    <property type="evidence" value="ECO:0007669"/>
    <property type="project" value="InterPro"/>
</dbReference>
<keyword evidence="7 10" id="KW-0408">Iron</keyword>
<evidence type="ECO:0000256" key="8">
    <source>
        <dbReference type="ARBA" id="ARBA00023014"/>
    </source>
</evidence>